<dbReference type="Gene3D" id="2.50.20.10">
    <property type="entry name" value="Lipoprotein localisation LolA/LolB/LppX"/>
    <property type="match status" value="1"/>
</dbReference>
<gene>
    <name evidence="2" type="ORF">N6H18_15700</name>
</gene>
<evidence type="ECO:0000313" key="3">
    <source>
        <dbReference type="Proteomes" id="UP001065174"/>
    </source>
</evidence>
<evidence type="ECO:0000313" key="2">
    <source>
        <dbReference type="EMBL" id="UXP31792.1"/>
    </source>
</evidence>
<sequence length="247" mass="28505">MKYLSQLLLAISLSIFILSCESGQKELYDEAAINSLDSLTQTIGRLHSVSLTINVQSDKFENGELISKFSQSDVYMRDSNRMYIYTDNELFRKGFWYDGKQLATLLYNENQYDIIDVPNTIIAMIDSTHNHFKLDFPAADFFYPTLTDDLINHFDTIVALGQRQIMKTSYTEINATNANLDVYILIDPNTKLPKQLEIYYLGERKGEKYIATFSNWRTNPHLPESLFMFTPPKDATKETIIVKKQTS</sequence>
<protein>
    <submittedName>
        <fullName evidence="2">DUF2092 domain-containing protein</fullName>
    </submittedName>
</protein>
<name>A0ABY6CMP7_9BACT</name>
<dbReference type="PROSITE" id="PS51257">
    <property type="entry name" value="PROKAR_LIPOPROTEIN"/>
    <property type="match status" value="1"/>
</dbReference>
<dbReference type="EMBL" id="CP106679">
    <property type="protein sequence ID" value="UXP31792.1"/>
    <property type="molecule type" value="Genomic_DNA"/>
</dbReference>
<dbReference type="Proteomes" id="UP001065174">
    <property type="component" value="Chromosome"/>
</dbReference>
<dbReference type="SUPFAM" id="SSF89392">
    <property type="entry name" value="Prokaryotic lipoproteins and lipoprotein localization factors"/>
    <property type="match status" value="1"/>
</dbReference>
<accession>A0ABY6CMP7</accession>
<keyword evidence="1" id="KW-0732">Signal</keyword>
<organism evidence="2 3">
    <name type="scientific">Reichenbachiella agarivorans</name>
    <dbReference type="NCBI Taxonomy" id="2979464"/>
    <lineage>
        <taxon>Bacteria</taxon>
        <taxon>Pseudomonadati</taxon>
        <taxon>Bacteroidota</taxon>
        <taxon>Cytophagia</taxon>
        <taxon>Cytophagales</taxon>
        <taxon>Reichenbachiellaceae</taxon>
        <taxon>Reichenbachiella</taxon>
    </lineage>
</organism>
<keyword evidence="3" id="KW-1185">Reference proteome</keyword>
<proteinExistence type="predicted"/>
<dbReference type="Pfam" id="PF09865">
    <property type="entry name" value="DUF2092"/>
    <property type="match status" value="1"/>
</dbReference>
<evidence type="ECO:0000256" key="1">
    <source>
        <dbReference type="ARBA" id="ARBA00022729"/>
    </source>
</evidence>
<reference evidence="2" key="1">
    <citation type="submission" date="2022-09" db="EMBL/GenBank/DDBJ databases">
        <title>Comparative genomics and taxonomic characterization of three novel marine species of genus Reichenbachiella exhibiting antioxidant and polysaccharide degradation activities.</title>
        <authorList>
            <person name="Muhammad N."/>
            <person name="Lee Y.-J."/>
            <person name="Ko J."/>
            <person name="Kim S.-G."/>
        </authorList>
    </citation>
    <scope>NUCLEOTIDE SEQUENCE</scope>
    <source>
        <strain evidence="2">BKB1-1</strain>
    </source>
</reference>
<dbReference type="InterPro" id="IPR019207">
    <property type="entry name" value="DUF2092"/>
</dbReference>
<dbReference type="RefSeq" id="WP_262309231.1">
    <property type="nucleotide sequence ID" value="NZ_CP106679.1"/>
</dbReference>
<dbReference type="InterPro" id="IPR029046">
    <property type="entry name" value="LolA/LolB/LppX"/>
</dbReference>